<evidence type="ECO:0000256" key="1">
    <source>
        <dbReference type="ARBA" id="ARBA00007198"/>
    </source>
</evidence>
<proteinExistence type="inferred from homology"/>
<dbReference type="InterPro" id="IPR006660">
    <property type="entry name" value="Arsenate_reductase-like"/>
</dbReference>
<dbReference type="AlphaFoldDB" id="A0A4P9VS62"/>
<evidence type="ECO:0000313" key="4">
    <source>
        <dbReference type="Proteomes" id="UP000257039"/>
    </source>
</evidence>
<dbReference type="InterPro" id="IPR036249">
    <property type="entry name" value="Thioredoxin-like_sf"/>
</dbReference>
<sequence>MITLFGISQCDTVRKARKWLDANNINYTFHDFRRQGLTLEQVSAWCSELGWEKVLNKRGTTWRQLPEDTKHTVNETSVVPLLVAHPTLIKRPIIDTGSQRLVGFSETNYQQILL</sequence>
<dbReference type="RefSeq" id="WP_094788063.1">
    <property type="nucleotide sequence ID" value="NZ_JAEVHG010000002.1"/>
</dbReference>
<protein>
    <submittedName>
        <fullName evidence="3">ArsC family reductase</fullName>
    </submittedName>
</protein>
<comment type="caution">
    <text evidence="3">The sequence shown here is derived from an EMBL/GenBank/DDBJ whole genome shotgun (WGS) entry which is preliminary data.</text>
</comment>
<comment type="similarity">
    <text evidence="1 2">Belongs to the ArsC family.</text>
</comment>
<dbReference type="NCBIfam" id="TIGR01617">
    <property type="entry name" value="arsC_related"/>
    <property type="match status" value="1"/>
</dbReference>
<dbReference type="PROSITE" id="PS51353">
    <property type="entry name" value="ARSC"/>
    <property type="match status" value="1"/>
</dbReference>
<name>A0A4P9VS62_9GAMM</name>
<dbReference type="Gene3D" id="3.40.30.10">
    <property type="entry name" value="Glutaredoxin"/>
    <property type="match status" value="1"/>
</dbReference>
<evidence type="ECO:0000256" key="2">
    <source>
        <dbReference type="PROSITE-ProRule" id="PRU01282"/>
    </source>
</evidence>
<organism evidence="3 4">
    <name type="scientific">Zooshikella ganghwensis</name>
    <dbReference type="NCBI Taxonomy" id="202772"/>
    <lineage>
        <taxon>Bacteria</taxon>
        <taxon>Pseudomonadati</taxon>
        <taxon>Pseudomonadota</taxon>
        <taxon>Gammaproteobacteria</taxon>
        <taxon>Oceanospirillales</taxon>
        <taxon>Zooshikellaceae</taxon>
        <taxon>Zooshikella</taxon>
    </lineage>
</organism>
<dbReference type="SUPFAM" id="SSF52833">
    <property type="entry name" value="Thioredoxin-like"/>
    <property type="match status" value="1"/>
</dbReference>
<dbReference type="InterPro" id="IPR006504">
    <property type="entry name" value="Tscrpt_reg_Spx/MgsR"/>
</dbReference>
<dbReference type="NCBIfam" id="NF008107">
    <property type="entry name" value="PRK10853.1"/>
    <property type="match status" value="1"/>
</dbReference>
<dbReference type="CDD" id="cd03035">
    <property type="entry name" value="ArsC_Yffb"/>
    <property type="match status" value="1"/>
</dbReference>
<keyword evidence="4" id="KW-1185">Reference proteome</keyword>
<dbReference type="Pfam" id="PF03960">
    <property type="entry name" value="ArsC"/>
    <property type="match status" value="1"/>
</dbReference>
<dbReference type="EMBL" id="NDXW01000001">
    <property type="protein sequence ID" value="RDH45032.1"/>
    <property type="molecule type" value="Genomic_DNA"/>
</dbReference>
<evidence type="ECO:0000313" key="3">
    <source>
        <dbReference type="EMBL" id="RDH45032.1"/>
    </source>
</evidence>
<reference evidence="3 4" key="1">
    <citation type="submission" date="2017-04" db="EMBL/GenBank/DDBJ databases">
        <title>Draft genome sequence of Zooshikella ganghwensis VG4 isolated from Red Sea sediments.</title>
        <authorList>
            <person name="Rehman Z."/>
            <person name="Alam I."/>
            <person name="Kamau A."/>
            <person name="Bajic V."/>
            <person name="Leiknes T."/>
        </authorList>
    </citation>
    <scope>NUCLEOTIDE SEQUENCE [LARGE SCALE GENOMIC DNA]</scope>
    <source>
        <strain evidence="3 4">VG4</strain>
    </source>
</reference>
<dbReference type="Proteomes" id="UP000257039">
    <property type="component" value="Unassembled WGS sequence"/>
</dbReference>
<dbReference type="PANTHER" id="PTHR30041:SF8">
    <property type="entry name" value="PROTEIN YFFB"/>
    <property type="match status" value="1"/>
</dbReference>
<dbReference type="PANTHER" id="PTHR30041">
    <property type="entry name" value="ARSENATE REDUCTASE"/>
    <property type="match status" value="1"/>
</dbReference>
<accession>A0A4P9VS62</accession>
<gene>
    <name evidence="3" type="ORF">B9G39_17200</name>
</gene>